<sequence>MVEATGLVAVLERLEAGREAALGRLMEFLRIPSISTDPAHRGDVRRAAEWLCGELAGLGFEARVHDTPGHPMVVARSAGGGTRPLLFYGHYDVQPVDPLDLWNRPPFDPAIEEGATGPVIRARGAADDKGQLMTFVEAFRAWKEVHGALPPDLILLFEGEEESGSPSLQPFLRAHADELRASLAMICDTSLYSDGRPAITTQLRGLVGEEVVVRGADRDLHSGSFGGLAANPIMVLAQALGALKDRNGRITLPGFYDGVEDLSDTLRQDWQALGFDAAEFLGRVGLKAPIGEQGRAPLDMVWNQPTAEINGIAGGYAGDGFKTVLPAEARAKVSFRLTGRQDPAAIRAAFRDHVRRFVPADCKVEFHEHGGSMASVMDVSDPAFAMARRALGEEWGREAAYIGAGGSIPVAGDFKLILGMDSMLIGFGRDDDRIHSPNEKYDVESFVKGARSWARILAALR</sequence>
<feature type="domain" description="Peptidase M20 dimerisation" evidence="4">
    <location>
        <begin position="203"/>
        <end position="359"/>
    </location>
</feature>
<dbReference type="PANTHER" id="PTHR43270:SF12">
    <property type="entry name" value="SUCCINYL-DIAMINOPIMELATE DESUCCINYLASE"/>
    <property type="match status" value="1"/>
</dbReference>
<dbReference type="EMBL" id="JAHKNG010000017">
    <property type="protein sequence ID" value="MBU3030693.1"/>
    <property type="molecule type" value="Genomic_DNA"/>
</dbReference>
<dbReference type="InterPro" id="IPR002933">
    <property type="entry name" value="Peptidase_M20"/>
</dbReference>
<organism evidence="5 6">
    <name type="scientific">Paracoccus marinaquae</name>
    <dbReference type="NCBI Taxonomy" id="2841926"/>
    <lineage>
        <taxon>Bacteria</taxon>
        <taxon>Pseudomonadati</taxon>
        <taxon>Pseudomonadota</taxon>
        <taxon>Alphaproteobacteria</taxon>
        <taxon>Rhodobacterales</taxon>
        <taxon>Paracoccaceae</taxon>
        <taxon>Paracoccus</taxon>
    </lineage>
</organism>
<gene>
    <name evidence="5" type="ORF">KNW02_11265</name>
</gene>
<accession>A0ABS6AJF9</accession>
<dbReference type="NCBIfam" id="NF006579">
    <property type="entry name" value="PRK09104.1"/>
    <property type="match status" value="1"/>
</dbReference>
<evidence type="ECO:0000256" key="2">
    <source>
        <dbReference type="ARBA" id="ARBA00022723"/>
    </source>
</evidence>
<protein>
    <submittedName>
        <fullName evidence="5">M20/M25/M40 family metallo-hydrolase</fullName>
    </submittedName>
</protein>
<dbReference type="Proteomes" id="UP001166191">
    <property type="component" value="Unassembled WGS sequence"/>
</dbReference>
<comment type="caution">
    <text evidence="5">The sequence shown here is derived from an EMBL/GenBank/DDBJ whole genome shotgun (WGS) entry which is preliminary data.</text>
</comment>
<proteinExistence type="predicted"/>
<evidence type="ECO:0000313" key="5">
    <source>
        <dbReference type="EMBL" id="MBU3030693.1"/>
    </source>
</evidence>
<dbReference type="Pfam" id="PF01546">
    <property type="entry name" value="Peptidase_M20"/>
    <property type="match status" value="1"/>
</dbReference>
<keyword evidence="2" id="KW-0479">Metal-binding</keyword>
<evidence type="ECO:0000313" key="6">
    <source>
        <dbReference type="Proteomes" id="UP001166191"/>
    </source>
</evidence>
<name>A0ABS6AJF9_9RHOB</name>
<evidence type="ECO:0000256" key="1">
    <source>
        <dbReference type="ARBA" id="ARBA00022670"/>
    </source>
</evidence>
<keyword evidence="6" id="KW-1185">Reference proteome</keyword>
<evidence type="ECO:0000259" key="4">
    <source>
        <dbReference type="Pfam" id="PF07687"/>
    </source>
</evidence>
<evidence type="ECO:0000256" key="3">
    <source>
        <dbReference type="ARBA" id="ARBA00022801"/>
    </source>
</evidence>
<keyword evidence="1" id="KW-0645">Protease</keyword>
<dbReference type="RefSeq" id="WP_216033364.1">
    <property type="nucleotide sequence ID" value="NZ_JAHKNG010000017.1"/>
</dbReference>
<dbReference type="InterPro" id="IPR051458">
    <property type="entry name" value="Cyt/Met_Dipeptidase"/>
</dbReference>
<reference evidence="5" key="1">
    <citation type="submission" date="2021-06" db="EMBL/GenBank/DDBJ databases">
        <title>Paracoccus bacterium XHP0099 sp. nov., isolated from the surface waters of the Yellow Sea.</title>
        <authorList>
            <person name="Xue H."/>
            <person name="Zhang D."/>
        </authorList>
    </citation>
    <scope>NUCLEOTIDE SEQUENCE</scope>
    <source>
        <strain evidence="5">XHP0099</strain>
    </source>
</reference>
<keyword evidence="3" id="KW-0378">Hydrolase</keyword>
<dbReference type="PANTHER" id="PTHR43270">
    <property type="entry name" value="BETA-ALA-HIS DIPEPTIDASE"/>
    <property type="match status" value="1"/>
</dbReference>
<dbReference type="InterPro" id="IPR011650">
    <property type="entry name" value="Peptidase_M20_dimer"/>
</dbReference>
<dbReference type="Pfam" id="PF07687">
    <property type="entry name" value="M20_dimer"/>
    <property type="match status" value="1"/>
</dbReference>